<protein>
    <submittedName>
        <fullName evidence="2">Immunity protein</fullName>
    </submittedName>
</protein>
<comment type="caution">
    <text evidence="2">The sequence shown here is derived from an EMBL/GenBank/DDBJ whole genome shotgun (WGS) entry which is preliminary data.</text>
</comment>
<evidence type="ECO:0000259" key="1">
    <source>
        <dbReference type="Pfam" id="PF21805"/>
    </source>
</evidence>
<name>A0ABW3S932_9BACL</name>
<gene>
    <name evidence="2" type="ORF">ACFQ2Z_06535</name>
</gene>
<organism evidence="2 3">
    <name type="scientific">Paenibacillus timonensis</name>
    <dbReference type="NCBI Taxonomy" id="225915"/>
    <lineage>
        <taxon>Bacteria</taxon>
        <taxon>Bacillati</taxon>
        <taxon>Bacillota</taxon>
        <taxon>Bacilli</taxon>
        <taxon>Bacillales</taxon>
        <taxon>Paenibacillaceae</taxon>
        <taxon>Paenibacillus</taxon>
    </lineage>
</organism>
<feature type="domain" description="Imm-5-like" evidence="1">
    <location>
        <begin position="19"/>
        <end position="148"/>
    </location>
</feature>
<dbReference type="RefSeq" id="WP_240268012.1">
    <property type="nucleotide sequence ID" value="NZ_JAKSXN010000007.1"/>
</dbReference>
<evidence type="ECO:0000313" key="3">
    <source>
        <dbReference type="Proteomes" id="UP001597211"/>
    </source>
</evidence>
<dbReference type="Proteomes" id="UP001597211">
    <property type="component" value="Unassembled WGS sequence"/>
</dbReference>
<dbReference type="Pfam" id="PF21805">
    <property type="entry name" value="Imm5_like"/>
    <property type="match status" value="1"/>
</dbReference>
<dbReference type="EMBL" id="JBHTKZ010000008">
    <property type="protein sequence ID" value="MFD1181008.1"/>
    <property type="molecule type" value="Genomic_DNA"/>
</dbReference>
<sequence length="154" mass="16270">MESRKFVDTKIKRSIANQAEQTDQRTLALWAADCADRVLASFEAERPGDQRPRLAIEAARAWVRGEVSMAAARAAAFAAHHAAREAGHASASAAARAAGHAAATAHVAGHAAHSATYAAKAMAYAAGDAEAAKAKTELERQWQLSRLLELGSNR</sequence>
<dbReference type="InterPro" id="IPR048667">
    <property type="entry name" value="Imm5-like"/>
</dbReference>
<proteinExistence type="predicted"/>
<keyword evidence="3" id="KW-1185">Reference proteome</keyword>
<accession>A0ABW3S932</accession>
<reference evidence="3" key="1">
    <citation type="journal article" date="2019" name="Int. J. Syst. Evol. Microbiol.">
        <title>The Global Catalogue of Microorganisms (GCM) 10K type strain sequencing project: providing services to taxonomists for standard genome sequencing and annotation.</title>
        <authorList>
            <consortium name="The Broad Institute Genomics Platform"/>
            <consortium name="The Broad Institute Genome Sequencing Center for Infectious Disease"/>
            <person name="Wu L."/>
            <person name="Ma J."/>
        </authorList>
    </citation>
    <scope>NUCLEOTIDE SEQUENCE [LARGE SCALE GENOMIC DNA]</scope>
    <source>
        <strain evidence="3">CCUG 48216</strain>
    </source>
</reference>
<evidence type="ECO:0000313" key="2">
    <source>
        <dbReference type="EMBL" id="MFD1181008.1"/>
    </source>
</evidence>